<organism evidence="1 2">
    <name type="scientific">Autumnicola lenta</name>
    <dbReference type="NCBI Taxonomy" id="3075593"/>
    <lineage>
        <taxon>Bacteria</taxon>
        <taxon>Pseudomonadati</taxon>
        <taxon>Bacteroidota</taxon>
        <taxon>Flavobacteriia</taxon>
        <taxon>Flavobacteriales</taxon>
        <taxon>Flavobacteriaceae</taxon>
        <taxon>Autumnicola</taxon>
    </lineage>
</organism>
<dbReference type="EMBL" id="JAVRHO010000009">
    <property type="protein sequence ID" value="MDT0646663.1"/>
    <property type="molecule type" value="Genomic_DNA"/>
</dbReference>
<protein>
    <recommendedName>
        <fullName evidence="3">Collagen-like protein</fullName>
    </recommendedName>
</protein>
<proteinExistence type="predicted"/>
<accession>A0ABU3CKA8</accession>
<dbReference type="Gene3D" id="1.20.5.320">
    <property type="entry name" value="6-Phosphogluconate Dehydrogenase, domain 3"/>
    <property type="match status" value="1"/>
</dbReference>
<dbReference type="RefSeq" id="WP_311494831.1">
    <property type="nucleotide sequence ID" value="NZ_JAVRHO010000009.1"/>
</dbReference>
<evidence type="ECO:0008006" key="3">
    <source>
        <dbReference type="Google" id="ProtNLM"/>
    </source>
</evidence>
<dbReference type="PROSITE" id="PS51257">
    <property type="entry name" value="PROKAR_LIPOPROTEIN"/>
    <property type="match status" value="1"/>
</dbReference>
<keyword evidence="2" id="KW-1185">Reference proteome</keyword>
<reference evidence="1 2" key="1">
    <citation type="submission" date="2023-09" db="EMBL/GenBank/DDBJ databases">
        <authorList>
            <person name="Rey-Velasco X."/>
        </authorList>
    </citation>
    <scope>NUCLEOTIDE SEQUENCE [LARGE SCALE GENOMIC DNA]</scope>
    <source>
        <strain evidence="1 2">F260</strain>
    </source>
</reference>
<name>A0ABU3CKA8_9FLAO</name>
<dbReference type="Proteomes" id="UP001245285">
    <property type="component" value="Unassembled WGS sequence"/>
</dbReference>
<comment type="caution">
    <text evidence="1">The sequence shown here is derived from an EMBL/GenBank/DDBJ whole genome shotgun (WGS) entry which is preliminary data.</text>
</comment>
<sequence>MKKIFSLLFITAFLFTSCSDDGEMGPRGPQGPPGEDGLDGLGYTFEETIDFDYFEDANQYSAIIDIPEDVETINPDADAVLVYRLEILEDENGNDLDGWSLIPQNFFLEGGTIQYVYNHTVGDVEIIIDGNYDLSNLDSGFTEGQTFRVIVVPSDVFATSGLDPANMESVLKAMNKENKE</sequence>
<evidence type="ECO:0000313" key="2">
    <source>
        <dbReference type="Proteomes" id="UP001245285"/>
    </source>
</evidence>
<evidence type="ECO:0000313" key="1">
    <source>
        <dbReference type="EMBL" id="MDT0646663.1"/>
    </source>
</evidence>
<gene>
    <name evidence="1" type="ORF">RM545_08170</name>
</gene>